<dbReference type="AlphaFoldDB" id="A0A4U6X1Z9"/>
<dbReference type="Proteomes" id="UP000310108">
    <property type="component" value="Unassembled WGS sequence"/>
</dbReference>
<reference evidence="1 2" key="1">
    <citation type="journal article" date="2019" name="PLoS ONE">
        <title>Comparative genome analysis indicates high evolutionary potential of pathogenicity genes in Colletotrichum tanaceti.</title>
        <authorList>
            <person name="Lelwala R.V."/>
            <person name="Korhonen P.K."/>
            <person name="Young N.D."/>
            <person name="Scott J.B."/>
            <person name="Ades P.A."/>
            <person name="Gasser R.B."/>
            <person name="Taylor P.W.J."/>
        </authorList>
    </citation>
    <scope>NUCLEOTIDE SEQUENCE [LARGE SCALE GENOMIC DNA]</scope>
    <source>
        <strain evidence="1">BRIP57314</strain>
    </source>
</reference>
<name>A0A4U6X1Z9_9PEZI</name>
<dbReference type="EMBL" id="PJEX01000729">
    <property type="protein sequence ID" value="TKW48779.1"/>
    <property type="molecule type" value="Genomic_DNA"/>
</dbReference>
<proteinExistence type="predicted"/>
<evidence type="ECO:0000313" key="1">
    <source>
        <dbReference type="EMBL" id="TKW48779.1"/>
    </source>
</evidence>
<accession>A0A4U6X1Z9</accession>
<comment type="caution">
    <text evidence="1">The sequence shown here is derived from an EMBL/GenBank/DDBJ whole genome shotgun (WGS) entry which is preliminary data.</text>
</comment>
<gene>
    <name evidence="1" type="ORF">CTA1_10335</name>
</gene>
<sequence>MKTFRLKSSSDEDLVKKCANKTQKRCSIREWLTFTDAEYEPFSDTTFLIIDMRTAEDCAVRIYTSDIQHKITIGIENKGYAVIVPWEPGLNIYFLAWFSDTSTVKKGLDSGVRGNRSLTISG</sequence>
<keyword evidence="2" id="KW-1185">Reference proteome</keyword>
<protein>
    <submittedName>
        <fullName evidence="1">Uncharacterized protein</fullName>
    </submittedName>
</protein>
<dbReference type="OrthoDB" id="4658369at2759"/>
<organism evidence="1 2">
    <name type="scientific">Colletotrichum tanaceti</name>
    <dbReference type="NCBI Taxonomy" id="1306861"/>
    <lineage>
        <taxon>Eukaryota</taxon>
        <taxon>Fungi</taxon>
        <taxon>Dikarya</taxon>
        <taxon>Ascomycota</taxon>
        <taxon>Pezizomycotina</taxon>
        <taxon>Sordariomycetes</taxon>
        <taxon>Hypocreomycetidae</taxon>
        <taxon>Glomerellales</taxon>
        <taxon>Glomerellaceae</taxon>
        <taxon>Colletotrichum</taxon>
        <taxon>Colletotrichum destructivum species complex</taxon>
    </lineage>
</organism>
<evidence type="ECO:0000313" key="2">
    <source>
        <dbReference type="Proteomes" id="UP000310108"/>
    </source>
</evidence>